<comment type="caution">
    <text evidence="1">The sequence shown here is derived from an EMBL/GenBank/DDBJ whole genome shotgun (WGS) entry which is preliminary data.</text>
</comment>
<proteinExistence type="predicted"/>
<dbReference type="Proteomes" id="UP000321938">
    <property type="component" value="Unassembled WGS sequence"/>
</dbReference>
<protein>
    <submittedName>
        <fullName evidence="1">Uncharacterized protein</fullName>
    </submittedName>
</protein>
<gene>
    <name evidence="1" type="ORF">ES692_10785</name>
</gene>
<sequence length="121" mass="14199">MFLCSTDIHQITGLSMRSARNMMQYIRDERHLGKHQVVSIYDFSHVFHIPVHVVFVYVNTNLFNKDPIDQDVLKRDYQKEVLESGDMSYLYHKDFDIFMSPKDLKNSEQEADDVLDVNGIA</sequence>
<evidence type="ECO:0000313" key="1">
    <source>
        <dbReference type="EMBL" id="TXE17136.1"/>
    </source>
</evidence>
<evidence type="ECO:0000313" key="2">
    <source>
        <dbReference type="Proteomes" id="UP000321938"/>
    </source>
</evidence>
<organism evidence="1 2">
    <name type="scientific">Psychroserpens burtonensis</name>
    <dbReference type="NCBI Taxonomy" id="49278"/>
    <lineage>
        <taxon>Bacteria</taxon>
        <taxon>Pseudomonadati</taxon>
        <taxon>Bacteroidota</taxon>
        <taxon>Flavobacteriia</taxon>
        <taxon>Flavobacteriales</taxon>
        <taxon>Flavobacteriaceae</taxon>
        <taxon>Psychroserpens</taxon>
    </lineage>
</organism>
<keyword evidence="2" id="KW-1185">Reference proteome</keyword>
<dbReference type="OrthoDB" id="1441308at2"/>
<dbReference type="EMBL" id="VOSB01000014">
    <property type="protein sequence ID" value="TXE17136.1"/>
    <property type="molecule type" value="Genomic_DNA"/>
</dbReference>
<dbReference type="RefSeq" id="WP_147231758.1">
    <property type="nucleotide sequence ID" value="NZ_VOSB01000014.1"/>
</dbReference>
<accession>A0A5C7B7M5</accession>
<name>A0A5C7B7M5_9FLAO</name>
<dbReference type="AlphaFoldDB" id="A0A5C7B7M5"/>
<reference evidence="1 2" key="1">
    <citation type="submission" date="2019-08" db="EMBL/GenBank/DDBJ databases">
        <title>Genome of Psychroserpens burtonensis ACAM 167.</title>
        <authorList>
            <person name="Bowman J.P."/>
        </authorList>
    </citation>
    <scope>NUCLEOTIDE SEQUENCE [LARGE SCALE GENOMIC DNA]</scope>
    <source>
        <strain evidence="1 2">ACAM 167</strain>
    </source>
</reference>